<dbReference type="Gene3D" id="3.40.109.10">
    <property type="entry name" value="NADH Oxidase"/>
    <property type="match status" value="1"/>
</dbReference>
<name>A0AAV2WH00_MYCNE</name>
<reference evidence="1" key="1">
    <citation type="submission" date="2014-05" db="EMBL/GenBank/DDBJ databases">
        <authorList>
            <person name="Urmite Genomes"/>
        </authorList>
    </citation>
    <scope>NUCLEOTIDE SEQUENCE</scope>
    <source>
        <strain evidence="1">DSM 44074</strain>
    </source>
</reference>
<sequence length="328" mass="35674">MAATSQTAADARIVEDVVHLACRAPSYHNSQPWRWLITPDGVQLFVDTDRLVATDTSGRQAVISCGAALDHFRVAAAAAGLRATVDRYPDPDDHLHLATITLAPADTVTALQRRHADAILARRTDRLPLAAPADPATNDLLLNTAHDPAATTVDAIDPADRHTVADAAQLTESMRLYDSAYHHEIDWWTSPFEVSDGIPHSSLVSAAEADRVDVGRNFPVTQHAERRRHITEDQAQLIVISAPEDTRLDMLRCGERLSALLLDATMAGLSSCTLTHLTELPASRDIIGALINRAHPQIVVRVGLASELDEVPPPTPRRPLSEVLHVRI</sequence>
<dbReference type="EMBL" id="LK021337">
    <property type="protein sequence ID" value="CDQ43481.1"/>
    <property type="molecule type" value="Genomic_DNA"/>
</dbReference>
<gene>
    <name evidence="1" type="ORF">BN1047_01348</name>
</gene>
<evidence type="ECO:0008006" key="3">
    <source>
        <dbReference type="Google" id="ProtNLM"/>
    </source>
</evidence>
<dbReference type="SUPFAM" id="SSF55469">
    <property type="entry name" value="FMN-dependent nitroreductase-like"/>
    <property type="match status" value="1"/>
</dbReference>
<dbReference type="AlphaFoldDB" id="A0AAV2WH00"/>
<dbReference type="GO" id="GO:0016491">
    <property type="term" value="F:oxidoreductase activity"/>
    <property type="evidence" value="ECO:0007669"/>
    <property type="project" value="InterPro"/>
</dbReference>
<dbReference type="InterPro" id="IPR050627">
    <property type="entry name" value="Nitroreductase/BluB"/>
</dbReference>
<dbReference type="NCBIfam" id="NF047509">
    <property type="entry name" value="Rv3131_FMN_oxido"/>
    <property type="match status" value="1"/>
</dbReference>
<accession>A0AAV2WH00</accession>
<proteinExistence type="predicted"/>
<evidence type="ECO:0000313" key="2">
    <source>
        <dbReference type="Proteomes" id="UP000028864"/>
    </source>
</evidence>
<dbReference type="RefSeq" id="WP_042509584.1">
    <property type="nucleotide sequence ID" value="NZ_CP074376.1"/>
</dbReference>
<dbReference type="Proteomes" id="UP000028864">
    <property type="component" value="Unassembled WGS sequence"/>
</dbReference>
<reference evidence="1" key="2">
    <citation type="submission" date="2015-09" db="EMBL/GenBank/DDBJ databases">
        <title>Draft genome sequence of Mycobacterium neoaurum DSM 44074.</title>
        <authorList>
            <person name="Croce O."/>
            <person name="Robert C."/>
            <person name="Raoult D."/>
            <person name="Drancourt M."/>
        </authorList>
    </citation>
    <scope>NUCLEOTIDE SEQUENCE</scope>
    <source>
        <strain evidence="1">DSM 44074</strain>
    </source>
</reference>
<dbReference type="InterPro" id="IPR000415">
    <property type="entry name" value="Nitroreductase-like"/>
</dbReference>
<protein>
    <recommendedName>
        <fullName evidence="3">NAD(P)H nitroreductase</fullName>
    </recommendedName>
</protein>
<dbReference type="PANTHER" id="PTHR23026:SF123">
    <property type="entry name" value="NAD(P)H NITROREDUCTASE RV3131-RELATED"/>
    <property type="match status" value="1"/>
</dbReference>
<organism evidence="1 2">
    <name type="scientific">Mycolicibacterium neoaurum</name>
    <name type="common">Mycobacterium neoaurum</name>
    <dbReference type="NCBI Taxonomy" id="1795"/>
    <lineage>
        <taxon>Bacteria</taxon>
        <taxon>Bacillati</taxon>
        <taxon>Actinomycetota</taxon>
        <taxon>Actinomycetes</taxon>
        <taxon>Mycobacteriales</taxon>
        <taxon>Mycobacteriaceae</taxon>
        <taxon>Mycolicibacterium</taxon>
    </lineage>
</organism>
<dbReference type="PANTHER" id="PTHR23026">
    <property type="entry name" value="NADPH NITROREDUCTASE"/>
    <property type="match status" value="1"/>
</dbReference>
<evidence type="ECO:0000313" key="1">
    <source>
        <dbReference type="EMBL" id="CDQ43481.1"/>
    </source>
</evidence>